<comment type="caution">
    <text evidence="2">The sequence shown here is derived from an EMBL/GenBank/DDBJ whole genome shotgun (WGS) entry which is preliminary data.</text>
</comment>
<proteinExistence type="inferred from homology"/>
<evidence type="ECO:0000313" key="2">
    <source>
        <dbReference type="EMBL" id="MBR7828901.1"/>
    </source>
</evidence>
<dbReference type="AlphaFoldDB" id="A0A941ECA6"/>
<accession>A0A941ECA6</accession>
<dbReference type="RefSeq" id="WP_212520036.1">
    <property type="nucleotide sequence ID" value="NZ_JAGSOH010000069.1"/>
</dbReference>
<reference evidence="2" key="1">
    <citation type="submission" date="2021-04" db="EMBL/GenBank/DDBJ databases">
        <title>Genome based classification of Actinospica acidithermotolerans sp. nov., an actinobacterium isolated from an Indonesian hot spring.</title>
        <authorList>
            <person name="Kusuma A.B."/>
            <person name="Putra K.E."/>
            <person name="Nafisah S."/>
            <person name="Loh J."/>
            <person name="Nouioui I."/>
            <person name="Goodfellow M."/>
        </authorList>
    </citation>
    <scope>NUCLEOTIDE SEQUENCE</scope>
    <source>
        <strain evidence="2">MGRD01-02</strain>
    </source>
</reference>
<gene>
    <name evidence="2" type="ORF">KDK95_21505</name>
</gene>
<dbReference type="Pfam" id="PF01906">
    <property type="entry name" value="YbjQ_1"/>
    <property type="match status" value="1"/>
</dbReference>
<dbReference type="EMBL" id="JAGSOH010000069">
    <property type="protein sequence ID" value="MBR7828901.1"/>
    <property type="molecule type" value="Genomic_DNA"/>
</dbReference>
<keyword evidence="3" id="KW-1185">Reference proteome</keyword>
<dbReference type="SUPFAM" id="SSF117782">
    <property type="entry name" value="YbjQ-like"/>
    <property type="match status" value="1"/>
</dbReference>
<dbReference type="Proteomes" id="UP000676325">
    <property type="component" value="Unassembled WGS sequence"/>
</dbReference>
<protein>
    <submittedName>
        <fullName evidence="2">Heavy metal-binding domain-containing protein</fullName>
    </submittedName>
</protein>
<dbReference type="InterPro" id="IPR002765">
    <property type="entry name" value="UPF0145_YbjQ-like"/>
</dbReference>
<comment type="similarity">
    <text evidence="1">Belongs to the UPF0145 family.</text>
</comment>
<evidence type="ECO:0000256" key="1">
    <source>
        <dbReference type="ARBA" id="ARBA00010751"/>
    </source>
</evidence>
<sequence>MAVPEHRGDGLTERDPRISRLERLRDQRGWAYPGPVGGFGATTGAGFDPVGQVFGATVAFLSSAGYGRCFVTAPAQRADRSTADPHNPLLAQIQAGRALALERAVAECRALGGDGVIGMRIGSANFFTQTEEFTVEGTAVQARAQTRSQAPFTTHVSGQELAKLLRSGWMPFRLVSGIAIAAVHFDERMIQQTRRGIGAGGNREVVGYTRLVNDARREARRALENAVRDAGGEGAVVQDISIRFFERACPNFEERSDYVVEATILGSAVIAFERTGSPRARPPLTIMRLGRGVEAVPEPAPATRAGPSLSDRAFAYVNADKIATQPSEPDA</sequence>
<name>A0A941ECA6_9ACTN</name>
<dbReference type="InterPro" id="IPR035439">
    <property type="entry name" value="UPF0145_dom_sf"/>
</dbReference>
<organism evidence="2 3">
    <name type="scientific">Actinospica acidithermotolerans</name>
    <dbReference type="NCBI Taxonomy" id="2828514"/>
    <lineage>
        <taxon>Bacteria</taxon>
        <taxon>Bacillati</taxon>
        <taxon>Actinomycetota</taxon>
        <taxon>Actinomycetes</taxon>
        <taxon>Catenulisporales</taxon>
        <taxon>Actinospicaceae</taxon>
        <taxon>Actinospica</taxon>
    </lineage>
</organism>
<evidence type="ECO:0000313" key="3">
    <source>
        <dbReference type="Proteomes" id="UP000676325"/>
    </source>
</evidence>
<dbReference type="Gene3D" id="3.30.110.70">
    <property type="entry name" value="Hypothetical protein apc22750. Chain B"/>
    <property type="match status" value="1"/>
</dbReference>